<dbReference type="InterPro" id="IPR012657">
    <property type="entry name" value="23S_rRNA-intervening_sequence"/>
</dbReference>
<dbReference type="NCBIfam" id="TIGR02436">
    <property type="entry name" value="four helix bundle protein"/>
    <property type="match status" value="1"/>
</dbReference>
<dbReference type="EMBL" id="VGIR01000105">
    <property type="protein sequence ID" value="MBM3332588.1"/>
    <property type="molecule type" value="Genomic_DNA"/>
</dbReference>
<dbReference type="AlphaFoldDB" id="A0A937XJ00"/>
<gene>
    <name evidence="1" type="ORF">FJY68_12210</name>
</gene>
<evidence type="ECO:0000313" key="1">
    <source>
        <dbReference type="EMBL" id="MBM3332588.1"/>
    </source>
</evidence>
<dbReference type="PANTHER" id="PTHR38471">
    <property type="entry name" value="FOUR HELIX BUNDLE PROTEIN"/>
    <property type="match status" value="1"/>
</dbReference>
<dbReference type="PANTHER" id="PTHR38471:SF2">
    <property type="entry name" value="FOUR HELIX BUNDLE PROTEIN"/>
    <property type="match status" value="1"/>
</dbReference>
<protein>
    <submittedName>
        <fullName evidence="1">Four helix bundle protein</fullName>
    </submittedName>
</protein>
<dbReference type="Gene3D" id="1.20.1440.60">
    <property type="entry name" value="23S rRNA-intervening sequence"/>
    <property type="match status" value="1"/>
</dbReference>
<dbReference type="InterPro" id="IPR036583">
    <property type="entry name" value="23S_rRNA_IVS_sf"/>
</dbReference>
<dbReference type="SUPFAM" id="SSF158446">
    <property type="entry name" value="IVS-encoded protein-like"/>
    <property type="match status" value="1"/>
</dbReference>
<name>A0A937XJ00_UNCW3</name>
<accession>A0A937XJ00</accession>
<sequence>MTPEAGSKMEPKYPFEKLEVWQLAVDLTDAVYAAARSLPRAEMFALGDQMRRASVSVALKIAEGRAADSEAEFNRFLGIALRSLIEVEACVRLGVRLGLLDARHASGVCAVADPLEAKLRTLRTRLKRSRIRPSS</sequence>
<reference evidence="1" key="1">
    <citation type="submission" date="2019-03" db="EMBL/GenBank/DDBJ databases">
        <title>Lake Tanganyika Metagenome-Assembled Genomes (MAGs).</title>
        <authorList>
            <person name="Tran P."/>
        </authorList>
    </citation>
    <scope>NUCLEOTIDE SEQUENCE</scope>
    <source>
        <strain evidence="1">K_DeepCast_150m_m2_040</strain>
    </source>
</reference>
<proteinExistence type="predicted"/>
<organism evidence="1 2">
    <name type="scientific">candidate division WOR-3 bacterium</name>
    <dbReference type="NCBI Taxonomy" id="2052148"/>
    <lineage>
        <taxon>Bacteria</taxon>
        <taxon>Bacteria division WOR-3</taxon>
    </lineage>
</organism>
<comment type="caution">
    <text evidence="1">The sequence shown here is derived from an EMBL/GenBank/DDBJ whole genome shotgun (WGS) entry which is preliminary data.</text>
</comment>
<dbReference type="Pfam" id="PF05635">
    <property type="entry name" value="23S_rRNA_IVP"/>
    <property type="match status" value="1"/>
</dbReference>
<evidence type="ECO:0000313" key="2">
    <source>
        <dbReference type="Proteomes" id="UP000779900"/>
    </source>
</evidence>
<dbReference type="Proteomes" id="UP000779900">
    <property type="component" value="Unassembled WGS sequence"/>
</dbReference>
<dbReference type="CDD" id="cd16377">
    <property type="entry name" value="23S_rRNA_IVP_like"/>
    <property type="match status" value="1"/>
</dbReference>